<protein>
    <submittedName>
        <fullName evidence="2">Uncharacterized protein</fullName>
    </submittedName>
</protein>
<dbReference type="Proteomes" id="UP000177067">
    <property type="component" value="Unassembled WGS sequence"/>
</dbReference>
<name>A0A1F6LKW8_9BACT</name>
<reference evidence="2 3" key="1">
    <citation type="journal article" date="2016" name="Nat. Commun.">
        <title>Thousands of microbial genomes shed light on interconnected biogeochemical processes in an aquifer system.</title>
        <authorList>
            <person name="Anantharaman K."/>
            <person name="Brown C.T."/>
            <person name="Hug L.A."/>
            <person name="Sharon I."/>
            <person name="Castelle C.J."/>
            <person name="Probst A.J."/>
            <person name="Thomas B.C."/>
            <person name="Singh A."/>
            <person name="Wilkins M.J."/>
            <person name="Karaoz U."/>
            <person name="Brodie E.L."/>
            <person name="Williams K.H."/>
            <person name="Hubbard S.S."/>
            <person name="Banfield J.F."/>
        </authorList>
    </citation>
    <scope>NUCLEOTIDE SEQUENCE [LARGE SCALE GENOMIC DNA]</scope>
</reference>
<evidence type="ECO:0000256" key="1">
    <source>
        <dbReference type="SAM" id="MobiDB-lite"/>
    </source>
</evidence>
<evidence type="ECO:0000313" key="2">
    <source>
        <dbReference type="EMBL" id="OGH59964.1"/>
    </source>
</evidence>
<comment type="caution">
    <text evidence="2">The sequence shown here is derived from an EMBL/GenBank/DDBJ whole genome shotgun (WGS) entry which is preliminary data.</text>
</comment>
<dbReference type="AlphaFoldDB" id="A0A1F6LKW8"/>
<sequence length="66" mass="7724">MPCKYCHLDIGHLDTCPTKSETKAPAYFDGKLDARRDLEPQKPDDPRYMKGYLDAKKEIEKEDEYD</sequence>
<organism evidence="2 3">
    <name type="scientific">Candidatus Magasanikbacteria bacterium RIFCSPHIGHO2_01_FULL_33_34</name>
    <dbReference type="NCBI Taxonomy" id="1798671"/>
    <lineage>
        <taxon>Bacteria</taxon>
        <taxon>Candidatus Magasanikiibacteriota</taxon>
    </lineage>
</organism>
<evidence type="ECO:0000313" key="3">
    <source>
        <dbReference type="Proteomes" id="UP000177067"/>
    </source>
</evidence>
<dbReference type="EMBL" id="MFPS01000005">
    <property type="protein sequence ID" value="OGH59964.1"/>
    <property type="molecule type" value="Genomic_DNA"/>
</dbReference>
<feature type="region of interest" description="Disordered" evidence="1">
    <location>
        <begin position="33"/>
        <end position="53"/>
    </location>
</feature>
<proteinExistence type="predicted"/>
<gene>
    <name evidence="2" type="ORF">A2725_01880</name>
</gene>
<accession>A0A1F6LKW8</accession>